<dbReference type="RefSeq" id="WP_148649074.1">
    <property type="nucleotide sequence ID" value="NZ_CP011131.1"/>
</dbReference>
<proteinExistence type="predicted"/>
<organism evidence="1 2">
    <name type="scientific">Lysobacter gummosus</name>
    <dbReference type="NCBI Taxonomy" id="262324"/>
    <lineage>
        <taxon>Bacteria</taxon>
        <taxon>Pseudomonadati</taxon>
        <taxon>Pseudomonadota</taxon>
        <taxon>Gammaproteobacteria</taxon>
        <taxon>Lysobacterales</taxon>
        <taxon>Lysobacteraceae</taxon>
        <taxon>Lysobacter</taxon>
    </lineage>
</organism>
<dbReference type="EMBL" id="CP093547">
    <property type="protein sequence ID" value="UNP29167.1"/>
    <property type="molecule type" value="Genomic_DNA"/>
</dbReference>
<gene>
    <name evidence="1" type="ORF">MOV92_22290</name>
</gene>
<name>A0ABY3XCX1_9GAMM</name>
<accession>A0ABY3XCX1</accession>
<evidence type="ECO:0000313" key="1">
    <source>
        <dbReference type="EMBL" id="UNP29167.1"/>
    </source>
</evidence>
<protein>
    <submittedName>
        <fullName evidence="1">Uncharacterized protein</fullName>
    </submittedName>
</protein>
<dbReference type="Proteomes" id="UP000829194">
    <property type="component" value="Chromosome"/>
</dbReference>
<sequence length="92" mass="10031">MTRSVQEVAAGIKRYCDAHPDACDTLEGIAWWLVIQRSPAESEVLEAAVDYLIKCNMLTSYRLNDGTTLFGCSGCTADGAPGMEIEAKERDT</sequence>
<keyword evidence="2" id="KW-1185">Reference proteome</keyword>
<evidence type="ECO:0000313" key="2">
    <source>
        <dbReference type="Proteomes" id="UP000829194"/>
    </source>
</evidence>
<reference evidence="1 2" key="1">
    <citation type="submission" date="2022-03" db="EMBL/GenBank/DDBJ databases">
        <title>Complete genome sequence of Lysobacter capsici VKM B-2533 and Lysobacter gummosus 10.1.1, promising sources of lytic agents.</title>
        <authorList>
            <person name="Tarlachkov S.V."/>
            <person name="Kudryakova I.V."/>
            <person name="Afoshin A.S."/>
            <person name="Leontyevskaya E.A."/>
            <person name="Leontyevskaya N.V."/>
        </authorList>
    </citation>
    <scope>NUCLEOTIDE SEQUENCE [LARGE SCALE GENOMIC DNA]</scope>
    <source>
        <strain evidence="1 2">10.1.1</strain>
    </source>
</reference>